<evidence type="ECO:0000313" key="1">
    <source>
        <dbReference type="EMBL" id="SDI50008.1"/>
    </source>
</evidence>
<protein>
    <submittedName>
        <fullName evidence="1">Uncharacterized protein</fullName>
    </submittedName>
</protein>
<reference evidence="1 2" key="1">
    <citation type="submission" date="2016-10" db="EMBL/GenBank/DDBJ databases">
        <authorList>
            <person name="de Groot N.N."/>
        </authorList>
    </citation>
    <scope>NUCLEOTIDE SEQUENCE [LARGE SCALE GENOMIC DNA]</scope>
    <source>
        <strain evidence="1 2">CPCC 201354</strain>
    </source>
</reference>
<accession>A0A1G8L2Z5</accession>
<evidence type="ECO:0000313" key="2">
    <source>
        <dbReference type="Proteomes" id="UP000198923"/>
    </source>
</evidence>
<sequence>MATPQEPTWQPISMLAFLTGHIADGIGRS</sequence>
<gene>
    <name evidence="1" type="ORF">SAMN05421505_16012</name>
</gene>
<keyword evidence="2" id="KW-1185">Reference proteome</keyword>
<dbReference type="Proteomes" id="UP000198923">
    <property type="component" value="Unassembled WGS sequence"/>
</dbReference>
<dbReference type="EMBL" id="FNCN01000060">
    <property type="protein sequence ID" value="SDI50008.1"/>
    <property type="molecule type" value="Genomic_DNA"/>
</dbReference>
<dbReference type="STRING" id="504805.SAMN05421505_16012"/>
<name>A0A1G8L2Z5_9ACTN</name>
<dbReference type="AlphaFoldDB" id="A0A1G8L2Z5"/>
<organism evidence="1 2">
    <name type="scientific">Sinosporangium album</name>
    <dbReference type="NCBI Taxonomy" id="504805"/>
    <lineage>
        <taxon>Bacteria</taxon>
        <taxon>Bacillati</taxon>
        <taxon>Actinomycetota</taxon>
        <taxon>Actinomycetes</taxon>
        <taxon>Streptosporangiales</taxon>
        <taxon>Streptosporangiaceae</taxon>
        <taxon>Sinosporangium</taxon>
    </lineage>
</organism>
<proteinExistence type="predicted"/>